<feature type="compositionally biased region" description="Basic and acidic residues" evidence="4">
    <location>
        <begin position="264"/>
        <end position="281"/>
    </location>
</feature>
<dbReference type="AlphaFoldDB" id="A0A8T2LN83"/>
<dbReference type="Pfam" id="PF03036">
    <property type="entry name" value="Perilipin"/>
    <property type="match status" value="2"/>
</dbReference>
<name>A0A8T2LN83_ASTMX</name>
<dbReference type="OrthoDB" id="376826at2759"/>
<evidence type="ECO:0000256" key="4">
    <source>
        <dbReference type="SAM" id="MobiDB-lite"/>
    </source>
</evidence>
<comment type="caution">
    <text evidence="5">The sequence shown here is derived from an EMBL/GenBank/DDBJ whole genome shotgun (WGS) entry which is preliminary data.</text>
</comment>
<comment type="similarity">
    <text evidence="2">Belongs to the perilipin family.</text>
</comment>
<dbReference type="GO" id="GO:0006629">
    <property type="term" value="P:lipid metabolic process"/>
    <property type="evidence" value="ECO:0007669"/>
    <property type="project" value="InterPro"/>
</dbReference>
<reference evidence="5 6" key="1">
    <citation type="submission" date="2021-07" db="EMBL/GenBank/DDBJ databases">
        <authorList>
            <person name="Imarazene B."/>
            <person name="Zahm M."/>
            <person name="Klopp C."/>
            <person name="Cabau C."/>
            <person name="Beille S."/>
            <person name="Jouanno E."/>
            <person name="Castinel A."/>
            <person name="Lluch J."/>
            <person name="Gil L."/>
            <person name="Kuchtly C."/>
            <person name="Lopez Roques C."/>
            <person name="Donnadieu C."/>
            <person name="Parrinello H."/>
            <person name="Journot L."/>
            <person name="Du K."/>
            <person name="Schartl M."/>
            <person name="Retaux S."/>
            <person name="Guiguen Y."/>
        </authorList>
    </citation>
    <scope>NUCLEOTIDE SEQUENCE [LARGE SCALE GENOMIC DNA]</scope>
    <source>
        <strain evidence="5">Pach_M1</strain>
        <tissue evidence="5">Testis</tissue>
    </source>
</reference>
<protein>
    <submittedName>
        <fullName evidence="5">Perilipin-1-like isoform X2</fullName>
    </submittedName>
</protein>
<organism evidence="5 6">
    <name type="scientific">Astyanax mexicanus</name>
    <name type="common">Blind cave fish</name>
    <name type="synonym">Astyanax fasciatus mexicanus</name>
    <dbReference type="NCBI Taxonomy" id="7994"/>
    <lineage>
        <taxon>Eukaryota</taxon>
        <taxon>Metazoa</taxon>
        <taxon>Chordata</taxon>
        <taxon>Craniata</taxon>
        <taxon>Vertebrata</taxon>
        <taxon>Euteleostomi</taxon>
        <taxon>Actinopterygii</taxon>
        <taxon>Neopterygii</taxon>
        <taxon>Teleostei</taxon>
        <taxon>Ostariophysi</taxon>
        <taxon>Characiformes</taxon>
        <taxon>Characoidei</taxon>
        <taxon>Acestrorhamphidae</taxon>
        <taxon>Acestrorhamphinae</taxon>
        <taxon>Astyanax</taxon>
    </lineage>
</organism>
<dbReference type="GO" id="GO:0005811">
    <property type="term" value="C:lipid droplet"/>
    <property type="evidence" value="ECO:0007669"/>
    <property type="project" value="UniProtKB-SubCell"/>
</dbReference>
<proteinExistence type="inferred from homology"/>
<accession>A0A8T2LN83</accession>
<feature type="compositionally biased region" description="Basic and acidic residues" evidence="4">
    <location>
        <begin position="288"/>
        <end position="297"/>
    </location>
</feature>
<evidence type="ECO:0000256" key="2">
    <source>
        <dbReference type="ARBA" id="ARBA00006311"/>
    </source>
</evidence>
<sequence length="297" mass="32299">MAPAEREVEKSQNNQNVFVRLRNLPTVSITFEVIEGSYVSAKAANPLLSSVCRVCEEGMRSAGSLAARGMQPAVHMLQPQLTAANSLACRGLDQLEEKVPALEYPPAKLAAEIAGLASSAARSPAVQYVLSSSISKLAEEGADTALTLTEHLVNYILPKPTEEKEEESSERQIATVGPKPGLMRLGNLASTVWRRGYAQTAMLLQRAKSQGQQLATRLPSVTPLISGQSSKPGEEIIYNGEGEKEEEMKSRSNGADQRNNPRNSQERLVKDGEPMESEELHLPQTKQVLEKSPHLEC</sequence>
<comment type="subcellular location">
    <subcellularLocation>
        <location evidence="1">Lipid droplet</location>
    </subcellularLocation>
</comment>
<evidence type="ECO:0000313" key="6">
    <source>
        <dbReference type="Proteomes" id="UP000752171"/>
    </source>
</evidence>
<dbReference type="PANTHER" id="PTHR47138:SF1">
    <property type="entry name" value="PERILIPIN-1"/>
    <property type="match status" value="1"/>
</dbReference>
<dbReference type="PANTHER" id="PTHR47138">
    <property type="entry name" value="PERILIPIN-1"/>
    <property type="match status" value="1"/>
</dbReference>
<evidence type="ECO:0000313" key="5">
    <source>
        <dbReference type="EMBL" id="KAG9273273.1"/>
    </source>
</evidence>
<evidence type="ECO:0000256" key="3">
    <source>
        <dbReference type="ARBA" id="ARBA00022677"/>
    </source>
</evidence>
<dbReference type="EMBL" id="JAICCE010000009">
    <property type="protein sequence ID" value="KAG9273273.1"/>
    <property type="molecule type" value="Genomic_DNA"/>
</dbReference>
<feature type="region of interest" description="Disordered" evidence="4">
    <location>
        <begin position="240"/>
        <end position="297"/>
    </location>
</feature>
<keyword evidence="3" id="KW-0551">Lipid droplet</keyword>
<evidence type="ECO:0000256" key="1">
    <source>
        <dbReference type="ARBA" id="ARBA00004502"/>
    </source>
</evidence>
<dbReference type="InterPro" id="IPR004279">
    <property type="entry name" value="Perilipin"/>
</dbReference>
<gene>
    <name evidence="5" type="primary">PLIN1</name>
    <name evidence="5" type="ORF">AMEX_G12383</name>
</gene>
<dbReference type="Proteomes" id="UP000752171">
    <property type="component" value="Unassembled WGS sequence"/>
</dbReference>
<feature type="compositionally biased region" description="Polar residues" evidence="4">
    <location>
        <begin position="251"/>
        <end position="263"/>
    </location>
</feature>
<dbReference type="InterPro" id="IPR042998">
    <property type="entry name" value="PLIN1"/>
</dbReference>